<gene>
    <name evidence="1" type="ORF">RVR_8288</name>
</gene>
<dbReference type="EMBL" id="AP018365">
    <property type="protein sequence ID" value="BBB01052.1"/>
    <property type="molecule type" value="Genomic_DNA"/>
</dbReference>
<reference evidence="1 2" key="1">
    <citation type="journal article" date="2010" name="J. Bacteriol.">
        <title>Biochemical characterization of a novel indole prenyltransferase from Streptomyces sp. SN-593.</title>
        <authorList>
            <person name="Takahashi S."/>
            <person name="Takagi H."/>
            <person name="Toyoda A."/>
            <person name="Uramoto M."/>
            <person name="Nogawa T."/>
            <person name="Ueki M."/>
            <person name="Sakaki Y."/>
            <person name="Osada H."/>
        </authorList>
    </citation>
    <scope>NUCLEOTIDE SEQUENCE [LARGE SCALE GENOMIC DNA]</scope>
    <source>
        <strain evidence="1 2">SN-593</strain>
    </source>
</reference>
<dbReference type="RefSeq" id="WP_202237002.1">
    <property type="nucleotide sequence ID" value="NZ_AP018365.1"/>
</dbReference>
<dbReference type="AlphaFoldDB" id="A0A7U3UYB2"/>
<sequence>MPITPLTKPTYALDCDRCGIPAEHDDGTPTLFESEDAARAWARDNGWTVGDELLCTQDAIDAANQREHDEEIAAAIQYAMGDQP</sequence>
<keyword evidence="2" id="KW-1185">Reference proteome</keyword>
<evidence type="ECO:0000313" key="1">
    <source>
        <dbReference type="EMBL" id="BBB01052.1"/>
    </source>
</evidence>
<dbReference type="Proteomes" id="UP000595703">
    <property type="component" value="Chromosome"/>
</dbReference>
<name>A0A7U3UYB2_9ACTN</name>
<dbReference type="KEGG" id="arev:RVR_8288"/>
<accession>A0A7U3UYB2</accession>
<reference evidence="1 2" key="4">
    <citation type="journal article" date="2020" name="Sci. Rep.">
        <title>beta-carboline chemical signals induce reveromycin production through a LuxR family regulator in Streptomyces sp. SN-593.</title>
        <authorList>
            <person name="Panthee S."/>
            <person name="Kito N."/>
            <person name="Hayashi T."/>
            <person name="Shimizu T."/>
            <person name="Ishikawa J."/>
            <person name="Hamamoto H."/>
            <person name="Osada H."/>
            <person name="Takahashi S."/>
        </authorList>
    </citation>
    <scope>NUCLEOTIDE SEQUENCE [LARGE SCALE GENOMIC DNA]</scope>
    <source>
        <strain evidence="1 2">SN-593</strain>
    </source>
</reference>
<evidence type="ECO:0000313" key="2">
    <source>
        <dbReference type="Proteomes" id="UP000595703"/>
    </source>
</evidence>
<reference evidence="1 2" key="2">
    <citation type="journal article" date="2011" name="J. Antibiot.">
        <title>Furaquinocins I and J: novel polyketide isoprenoid hybrid compounds from Streptomyces reveromyceticus SN-593.</title>
        <authorList>
            <person name="Panthee S."/>
            <person name="Takahashi S."/>
            <person name="Takagi H."/>
            <person name="Nogawa T."/>
            <person name="Oowada E."/>
            <person name="Uramoto M."/>
            <person name="Osada H."/>
        </authorList>
    </citation>
    <scope>NUCLEOTIDE SEQUENCE [LARGE SCALE GENOMIC DNA]</scope>
    <source>
        <strain evidence="1 2">SN-593</strain>
    </source>
</reference>
<protein>
    <submittedName>
        <fullName evidence="1">Uncharacterized protein</fullName>
    </submittedName>
</protein>
<organism evidence="1 2">
    <name type="scientific">Actinacidiphila reveromycinica</name>
    <dbReference type="NCBI Taxonomy" id="659352"/>
    <lineage>
        <taxon>Bacteria</taxon>
        <taxon>Bacillati</taxon>
        <taxon>Actinomycetota</taxon>
        <taxon>Actinomycetes</taxon>
        <taxon>Kitasatosporales</taxon>
        <taxon>Streptomycetaceae</taxon>
        <taxon>Actinacidiphila</taxon>
    </lineage>
</organism>
<reference evidence="1 2" key="3">
    <citation type="journal article" date="2011" name="Nat. Chem. Biol.">
        <title>Reveromycin A biosynthesis uses RevG and RevJ for stereospecific spiroacetal formation.</title>
        <authorList>
            <person name="Takahashi S."/>
            <person name="Toyoda A."/>
            <person name="Sekiyama Y."/>
            <person name="Takagi H."/>
            <person name="Nogawa T."/>
            <person name="Uramoto M."/>
            <person name="Suzuki R."/>
            <person name="Koshino H."/>
            <person name="Kumano T."/>
            <person name="Panthee S."/>
            <person name="Dairi T."/>
            <person name="Ishikawa J."/>
            <person name="Ikeda H."/>
            <person name="Sakaki Y."/>
            <person name="Osada H."/>
        </authorList>
    </citation>
    <scope>NUCLEOTIDE SEQUENCE [LARGE SCALE GENOMIC DNA]</scope>
    <source>
        <strain evidence="1 2">SN-593</strain>
    </source>
</reference>
<proteinExistence type="predicted"/>